<dbReference type="EMBL" id="JAENRE010000001">
    <property type="protein sequence ID" value="MBO3415681.1"/>
    <property type="molecule type" value="Genomic_DNA"/>
</dbReference>
<reference evidence="2" key="3">
    <citation type="journal article" date="2018" name="Genome Biol.">
        <title>SKESA: strategic k-mer extension for scrupulous assemblies.</title>
        <authorList>
            <person name="Souvorov A."/>
            <person name="Agarwala R."/>
            <person name="Lipman D.J."/>
        </authorList>
    </citation>
    <scope>NUCLEOTIDE SEQUENCE</scope>
    <source>
        <strain evidence="2">C25</strain>
    </source>
</reference>
<accession>A0A127EHX9</accession>
<evidence type="ECO:0000313" key="3">
    <source>
        <dbReference type="EMBL" id="MBO3415681.1"/>
    </source>
</evidence>
<evidence type="ECO:0000313" key="7">
    <source>
        <dbReference type="Proteomes" id="UP000668358"/>
    </source>
</evidence>
<reference evidence="2" key="4">
    <citation type="submission" date="2020-07" db="EMBL/GenBank/DDBJ databases">
        <authorList>
            <consortium name="NCBI Pathogen Detection Project"/>
        </authorList>
    </citation>
    <scope>NUCLEOTIDE SEQUENCE</scope>
    <source>
        <strain evidence="2">C25</strain>
    </source>
</reference>
<dbReference type="PATRIC" id="fig|1502.177.peg.1453"/>
<dbReference type="AlphaFoldDB" id="A0A127EHX9"/>
<evidence type="ECO:0000313" key="4">
    <source>
        <dbReference type="EMBL" id="PWX42353.1"/>
    </source>
</evidence>
<gene>
    <name evidence="4" type="ORF">CYK91_04235</name>
    <name evidence="2" type="ORF">I9063_002307</name>
    <name evidence="1" type="ORF">JFP838_07100</name>
    <name evidence="3" type="ORF">JJB78_03970</name>
</gene>
<reference evidence="4 6" key="2">
    <citation type="journal article" date="2018" name="BMC Genomics">
        <title>Whole genome analysis reveals the diversity and evolutionary relationships between necrotic enteritis-causing strains of Clostridium perfringens.</title>
        <authorList>
            <person name="Lacey J.A."/>
            <person name="Allnutt T.R."/>
            <person name="Vezina B."/>
            <person name="Van T.T.H."/>
            <person name="Stent T."/>
            <person name="Han X."/>
            <person name="Rood J.I."/>
            <person name="Wade B."/>
            <person name="Keyburn A.L."/>
            <person name="Seeman T."/>
            <person name="Chen H."/>
            <person name="Haring V."/>
            <person name="Johanesen P.A."/>
            <person name="Lyras D."/>
            <person name="Moore R.J."/>
        </authorList>
    </citation>
    <scope>NUCLEOTIDE SEQUENCE [LARGE SCALE GENOMIC DNA]</scope>
    <source>
        <strain evidence="4 6">EUR-NE15</strain>
    </source>
</reference>
<evidence type="ECO:0000313" key="2">
    <source>
        <dbReference type="EMBL" id="HAT4298923.1"/>
    </source>
</evidence>
<protein>
    <submittedName>
        <fullName evidence="1">Uncharacterized protein</fullName>
    </submittedName>
</protein>
<reference evidence="1 5" key="1">
    <citation type="journal article" date="2016" name="PLoS ONE">
        <title>Plasmid Characterization and Chromosome Analysis of Two netF+ Clostridium perfringens Isolates Associated with Foal and Canine Necrotizing Enteritis.</title>
        <authorList>
            <person name="Mehdizadeh Gohari I."/>
            <person name="Kropinski A.M."/>
            <person name="Weese S.J."/>
            <person name="Parreira V.R."/>
            <person name="Whitehead A.E."/>
            <person name="Boerlin P."/>
            <person name="Prescott J.F."/>
        </authorList>
    </citation>
    <scope>NUCLEOTIDE SEQUENCE [LARGE SCALE GENOMIC DNA]</scope>
    <source>
        <strain evidence="1 5">JP838</strain>
    </source>
</reference>
<organism evidence="1 5">
    <name type="scientific">Clostridium perfringens</name>
    <dbReference type="NCBI Taxonomy" id="1502"/>
    <lineage>
        <taxon>Bacteria</taxon>
        <taxon>Bacillati</taxon>
        <taxon>Bacillota</taxon>
        <taxon>Clostridia</taxon>
        <taxon>Eubacteriales</taxon>
        <taxon>Clostridiaceae</taxon>
        <taxon>Clostridium</taxon>
    </lineage>
</organism>
<name>A0A127EHX9_CLOPF</name>
<dbReference type="Proteomes" id="UP000070260">
    <property type="component" value="Chromosome"/>
</dbReference>
<dbReference type="EMBL" id="CP010994">
    <property type="protein sequence ID" value="AMN35523.1"/>
    <property type="molecule type" value="Genomic_DNA"/>
</dbReference>
<dbReference type="Proteomes" id="UP000668358">
    <property type="component" value="Unassembled WGS sequence"/>
</dbReference>
<evidence type="ECO:0000313" key="5">
    <source>
        <dbReference type="Proteomes" id="UP000070260"/>
    </source>
</evidence>
<evidence type="ECO:0000313" key="6">
    <source>
        <dbReference type="Proteomes" id="UP000247117"/>
    </source>
</evidence>
<dbReference type="Proteomes" id="UP000247117">
    <property type="component" value="Unassembled WGS sequence"/>
</dbReference>
<evidence type="ECO:0000313" key="1">
    <source>
        <dbReference type="EMBL" id="AMN35523.1"/>
    </source>
</evidence>
<dbReference type="Proteomes" id="UP000855421">
    <property type="component" value="Unassembled WGS sequence"/>
</dbReference>
<sequence length="62" mass="7127">MTYNEFLNSTPRQIMTMNDLNIRYETNILLEVAAKIYENNGDEINNNTNRVEQVDSLGALFG</sequence>
<dbReference type="RefSeq" id="WP_057232758.1">
    <property type="nucleotide sequence ID" value="NZ_CATNYE010000003.1"/>
</dbReference>
<dbReference type="EMBL" id="DACTBT010000017">
    <property type="protein sequence ID" value="HAT4298923.1"/>
    <property type="molecule type" value="Genomic_DNA"/>
</dbReference>
<proteinExistence type="predicted"/>
<dbReference type="EMBL" id="PJTB01000001">
    <property type="protein sequence ID" value="PWX42353.1"/>
    <property type="molecule type" value="Genomic_DNA"/>
</dbReference>
<reference evidence="3 7" key="5">
    <citation type="submission" date="2020-12" db="EMBL/GenBank/DDBJ databases">
        <title>Comparative genomics of Clostridium perfringens reveals patterns of host-associated phylogenetic clades and virulence factors.</title>
        <authorList>
            <person name="Smith A.H."/>
            <person name="Geier R."/>
        </authorList>
    </citation>
    <scope>NUCLEOTIDE SEQUENCE [LARGE SCALE GENOMIC DNA]</scope>
    <source>
        <strain evidence="3 7">CHD15829P</strain>
    </source>
</reference>